<dbReference type="AlphaFoldDB" id="A0A0S4KR68"/>
<feature type="region of interest" description="Disordered" evidence="1">
    <location>
        <begin position="36"/>
        <end position="90"/>
    </location>
</feature>
<feature type="compositionally biased region" description="Basic residues" evidence="1">
    <location>
        <begin position="79"/>
        <end position="90"/>
    </location>
</feature>
<organism evidence="2 3">
    <name type="scientific">Candidatus Nitrospira inopinata</name>
    <dbReference type="NCBI Taxonomy" id="1715989"/>
    <lineage>
        <taxon>Bacteria</taxon>
        <taxon>Pseudomonadati</taxon>
        <taxon>Nitrospirota</taxon>
        <taxon>Nitrospiria</taxon>
        <taxon>Nitrospirales</taxon>
        <taxon>Nitrospiraceae</taxon>
        <taxon>Nitrospira</taxon>
    </lineage>
</organism>
<accession>A0A0S4KR68</accession>
<dbReference type="EMBL" id="LN885086">
    <property type="protein sequence ID" value="CUQ65658.1"/>
    <property type="molecule type" value="Genomic_DNA"/>
</dbReference>
<dbReference type="STRING" id="1715989.NITINOP_0683"/>
<proteinExistence type="predicted"/>
<feature type="region of interest" description="Disordered" evidence="1">
    <location>
        <begin position="1"/>
        <end position="24"/>
    </location>
</feature>
<sequence>MKTYQACGMLSGMQRPKRPRDPNQLGKLIVDLSVGEADDSKNLPDESGKDPAAVALGKKGGAARAKKLSSKEKSSIARKAAKARWKSRVK</sequence>
<evidence type="ECO:0000313" key="2">
    <source>
        <dbReference type="EMBL" id="CUQ65658.1"/>
    </source>
</evidence>
<dbReference type="KEGG" id="nio:NITINOP_0683"/>
<reference evidence="3" key="1">
    <citation type="submission" date="2015-09" db="EMBL/GenBank/DDBJ databases">
        <authorList>
            <person name="Daims H."/>
        </authorList>
    </citation>
    <scope>NUCLEOTIDE SEQUENCE [LARGE SCALE GENOMIC DNA]</scope>
</reference>
<evidence type="ECO:0000256" key="1">
    <source>
        <dbReference type="SAM" id="MobiDB-lite"/>
    </source>
</evidence>
<keyword evidence="3" id="KW-1185">Reference proteome</keyword>
<evidence type="ECO:0000313" key="3">
    <source>
        <dbReference type="Proteomes" id="UP000066284"/>
    </source>
</evidence>
<feature type="compositionally biased region" description="Basic and acidic residues" evidence="1">
    <location>
        <begin position="38"/>
        <end position="49"/>
    </location>
</feature>
<protein>
    <submittedName>
        <fullName evidence="2">Histone H1</fullName>
    </submittedName>
</protein>
<name>A0A0S4KR68_9BACT</name>
<dbReference type="Proteomes" id="UP000066284">
    <property type="component" value="Chromosome 1"/>
</dbReference>
<gene>
    <name evidence="2" type="ORF">NITINOP_0683</name>
</gene>